<comment type="similarity">
    <text evidence="2">Belongs to the YkuD family.</text>
</comment>
<evidence type="ECO:0000259" key="8">
    <source>
        <dbReference type="PROSITE" id="PS52029"/>
    </source>
</evidence>
<dbReference type="CDD" id="cd16913">
    <property type="entry name" value="YkuD_like"/>
    <property type="match status" value="1"/>
</dbReference>
<keyword evidence="10" id="KW-1185">Reference proteome</keyword>
<dbReference type="STRING" id="631454.N177_2548"/>
<dbReference type="Proteomes" id="UP000017819">
    <property type="component" value="Unassembled WGS sequence"/>
</dbReference>
<dbReference type="PROSITE" id="PS52029">
    <property type="entry name" value="LD_TPASE"/>
    <property type="match status" value="1"/>
</dbReference>
<protein>
    <recommendedName>
        <fullName evidence="8">L,D-TPase catalytic domain-containing protein</fullName>
    </recommendedName>
</protein>
<evidence type="ECO:0000313" key="10">
    <source>
        <dbReference type="Proteomes" id="UP000017819"/>
    </source>
</evidence>
<keyword evidence="6 7" id="KW-0961">Cell wall biogenesis/degradation</keyword>
<evidence type="ECO:0000256" key="4">
    <source>
        <dbReference type="ARBA" id="ARBA00022960"/>
    </source>
</evidence>
<dbReference type="GO" id="GO:0004180">
    <property type="term" value="F:carboxypeptidase activity"/>
    <property type="evidence" value="ECO:0007669"/>
    <property type="project" value="UniProtKB-ARBA"/>
</dbReference>
<proteinExistence type="inferred from homology"/>
<keyword evidence="4 7" id="KW-0133">Cell shape</keyword>
<evidence type="ECO:0000256" key="7">
    <source>
        <dbReference type="PROSITE-ProRule" id="PRU01373"/>
    </source>
</evidence>
<gene>
    <name evidence="9" type="ORF">N177_2548</name>
</gene>
<reference evidence="9 10" key="1">
    <citation type="journal article" date="2014" name="Genome Announc.">
        <title>Draft Genome Sequence of Lutibaculum baratangense Strain AMV1T, Isolated from a Mud Volcano in Andamans, India.</title>
        <authorList>
            <person name="Singh A."/>
            <person name="Sreenivas A."/>
            <person name="Sathyanarayana Reddy G."/>
            <person name="Pinnaka A.K."/>
            <person name="Shivaji S."/>
        </authorList>
    </citation>
    <scope>NUCLEOTIDE SEQUENCE [LARGE SCALE GENOMIC DNA]</scope>
    <source>
        <strain evidence="9 10">AMV1</strain>
    </source>
</reference>
<dbReference type="eggNOG" id="COG3034">
    <property type="taxonomic scope" value="Bacteria"/>
</dbReference>
<keyword evidence="5 7" id="KW-0573">Peptidoglycan synthesis</keyword>
<evidence type="ECO:0000256" key="1">
    <source>
        <dbReference type="ARBA" id="ARBA00004752"/>
    </source>
</evidence>
<evidence type="ECO:0000256" key="3">
    <source>
        <dbReference type="ARBA" id="ARBA00022679"/>
    </source>
</evidence>
<dbReference type="SUPFAM" id="SSF141523">
    <property type="entry name" value="L,D-transpeptidase catalytic domain-like"/>
    <property type="match status" value="1"/>
</dbReference>
<keyword evidence="3" id="KW-0808">Transferase</keyword>
<dbReference type="OrthoDB" id="9809748at2"/>
<comment type="pathway">
    <text evidence="1 7">Cell wall biogenesis; peptidoglycan biosynthesis.</text>
</comment>
<dbReference type="PANTHER" id="PTHR36699:SF1">
    <property type="entry name" value="L,D-TRANSPEPTIDASE YAFK-RELATED"/>
    <property type="match status" value="1"/>
</dbReference>
<dbReference type="PATRIC" id="fig|631454.5.peg.2517"/>
<dbReference type="PANTHER" id="PTHR36699">
    <property type="entry name" value="LD-TRANSPEPTIDASE"/>
    <property type="match status" value="1"/>
</dbReference>
<dbReference type="GO" id="GO:0016740">
    <property type="term" value="F:transferase activity"/>
    <property type="evidence" value="ECO:0007669"/>
    <property type="project" value="UniProtKB-KW"/>
</dbReference>
<feature type="active site" description="Proton donor/acceptor" evidence="7">
    <location>
        <position position="140"/>
    </location>
</feature>
<dbReference type="Pfam" id="PF03734">
    <property type="entry name" value="YkuD"/>
    <property type="match status" value="1"/>
</dbReference>
<evidence type="ECO:0000256" key="5">
    <source>
        <dbReference type="ARBA" id="ARBA00022984"/>
    </source>
</evidence>
<evidence type="ECO:0000256" key="6">
    <source>
        <dbReference type="ARBA" id="ARBA00023316"/>
    </source>
</evidence>
<accession>V4RFE5</accession>
<evidence type="ECO:0000256" key="2">
    <source>
        <dbReference type="ARBA" id="ARBA00005992"/>
    </source>
</evidence>
<feature type="active site" description="Nucleophile" evidence="7">
    <location>
        <position position="148"/>
    </location>
</feature>
<dbReference type="AlphaFoldDB" id="V4RFE5"/>
<evidence type="ECO:0000313" key="9">
    <source>
        <dbReference type="EMBL" id="ESR24099.1"/>
    </source>
</evidence>
<sequence length="444" mass="47582">MAAAALSVLALAGCIGEDGNDVAKHLRPLSYQTVAELKANDMAVESPLLIRIFKEESELEVWKQTSAGRFKHFKTYEICAWSGELGPKKKEGDRQAPEGFYTVTPAQMNPNSSYHLSFNIGFPNTFDRQLGRTGKHLMVHGACSSAGCYAMTDEVVQEIYGMARESFRGGQRSFQVQALPFRMTPANMAKHADNPNMPFWRNLKEGVDHFEVTGVPPEVGVCDRRYVFGAGSGRDGGSLSICPKIETPEEVRVAVAQKQMKDEMAFQVALADIRARSIGETPPSEGGNYSPIMVAGRMMPAEEQGSTDTPSEAPQQVAMTVETAQDPARAATPEVVPGVTAEPAASATAYAPTEPFASAVTGVWGRIVEMTRGGLRQPTPEAAGTIDPIETGTVPGAAEQAGSPASLASAFASPRLFPEDPFAVFKMFESVDGVSVPADTVSRR</sequence>
<dbReference type="GO" id="GO:0008360">
    <property type="term" value="P:regulation of cell shape"/>
    <property type="evidence" value="ECO:0007669"/>
    <property type="project" value="UniProtKB-UniRule"/>
</dbReference>
<dbReference type="EMBL" id="AWXZ01000035">
    <property type="protein sequence ID" value="ESR24099.1"/>
    <property type="molecule type" value="Genomic_DNA"/>
</dbReference>
<feature type="domain" description="L,D-TPase catalytic" evidence="8">
    <location>
        <begin position="48"/>
        <end position="179"/>
    </location>
</feature>
<organism evidence="9 10">
    <name type="scientific">Lutibaculum baratangense AMV1</name>
    <dbReference type="NCBI Taxonomy" id="631454"/>
    <lineage>
        <taxon>Bacteria</taxon>
        <taxon>Pseudomonadati</taxon>
        <taxon>Pseudomonadota</taxon>
        <taxon>Alphaproteobacteria</taxon>
        <taxon>Hyphomicrobiales</taxon>
        <taxon>Tepidamorphaceae</taxon>
        <taxon>Lutibaculum</taxon>
    </lineage>
</organism>
<dbReference type="InterPro" id="IPR005490">
    <property type="entry name" value="LD_TPept_cat_dom"/>
</dbReference>
<dbReference type="GO" id="GO:0009252">
    <property type="term" value="P:peptidoglycan biosynthetic process"/>
    <property type="evidence" value="ECO:0007669"/>
    <property type="project" value="UniProtKB-UniPathway"/>
</dbReference>
<dbReference type="GO" id="GO:0071555">
    <property type="term" value="P:cell wall organization"/>
    <property type="evidence" value="ECO:0007669"/>
    <property type="project" value="UniProtKB-UniRule"/>
</dbReference>
<comment type="caution">
    <text evidence="9">The sequence shown here is derived from an EMBL/GenBank/DDBJ whole genome shotgun (WGS) entry which is preliminary data.</text>
</comment>
<dbReference type="UniPathway" id="UPA00219"/>
<name>V4RFE5_9HYPH</name>
<dbReference type="InterPro" id="IPR038063">
    <property type="entry name" value="Transpep_catalytic_dom"/>
</dbReference>